<dbReference type="EMBL" id="BAABIM010000004">
    <property type="protein sequence ID" value="GAA4695762.1"/>
    <property type="molecule type" value="Genomic_DNA"/>
</dbReference>
<organism evidence="1 2">
    <name type="scientific">Nocardioides nanhaiensis</name>
    <dbReference type="NCBI Taxonomy" id="1476871"/>
    <lineage>
        <taxon>Bacteria</taxon>
        <taxon>Bacillati</taxon>
        <taxon>Actinomycetota</taxon>
        <taxon>Actinomycetes</taxon>
        <taxon>Propionibacteriales</taxon>
        <taxon>Nocardioidaceae</taxon>
        <taxon>Nocardioides</taxon>
    </lineage>
</organism>
<evidence type="ECO:0008006" key="3">
    <source>
        <dbReference type="Google" id="ProtNLM"/>
    </source>
</evidence>
<name>A0ABP8WYP1_9ACTN</name>
<evidence type="ECO:0000313" key="1">
    <source>
        <dbReference type="EMBL" id="GAA4695762.1"/>
    </source>
</evidence>
<accession>A0ABP8WYP1</accession>
<comment type="caution">
    <text evidence="1">The sequence shown here is derived from an EMBL/GenBank/DDBJ whole genome shotgun (WGS) entry which is preliminary data.</text>
</comment>
<evidence type="ECO:0000313" key="2">
    <source>
        <dbReference type="Proteomes" id="UP001500621"/>
    </source>
</evidence>
<dbReference type="RefSeq" id="WP_345269171.1">
    <property type="nucleotide sequence ID" value="NZ_BAABIM010000004.1"/>
</dbReference>
<protein>
    <recommendedName>
        <fullName evidence="3">WXG100 family type VII secretion target</fullName>
    </recommendedName>
</protein>
<reference evidence="2" key="1">
    <citation type="journal article" date="2019" name="Int. J. Syst. Evol. Microbiol.">
        <title>The Global Catalogue of Microorganisms (GCM) 10K type strain sequencing project: providing services to taxonomists for standard genome sequencing and annotation.</title>
        <authorList>
            <consortium name="The Broad Institute Genomics Platform"/>
            <consortium name="The Broad Institute Genome Sequencing Center for Infectious Disease"/>
            <person name="Wu L."/>
            <person name="Ma J."/>
        </authorList>
    </citation>
    <scope>NUCLEOTIDE SEQUENCE [LARGE SCALE GENOMIC DNA]</scope>
    <source>
        <strain evidence="2">JCM 18127</strain>
    </source>
</reference>
<sequence>MEVVPEEVGRLSRRWDEQHLDLAAAADQVAGAPLAGFATGVRGAARRFAEAWEQHCDALGRGAEARADGLRAVIADVVAADGDARGDVEALRPFVQEVR</sequence>
<gene>
    <name evidence="1" type="ORF">GCM10023226_37710</name>
</gene>
<keyword evidence="2" id="KW-1185">Reference proteome</keyword>
<proteinExistence type="predicted"/>
<dbReference type="Proteomes" id="UP001500621">
    <property type="component" value="Unassembled WGS sequence"/>
</dbReference>